<evidence type="ECO:0000256" key="1">
    <source>
        <dbReference type="ARBA" id="ARBA00022722"/>
    </source>
</evidence>
<dbReference type="InterPro" id="IPR038969">
    <property type="entry name" value="FEN"/>
</dbReference>
<name>A0A6J5M6C8_9CAUD</name>
<dbReference type="GO" id="GO:0003677">
    <property type="term" value="F:DNA binding"/>
    <property type="evidence" value="ECO:0007669"/>
    <property type="project" value="InterPro"/>
</dbReference>
<gene>
    <name evidence="4" type="ORF">UFOVP347_20</name>
</gene>
<keyword evidence="4" id="KW-0269">Exonuclease</keyword>
<dbReference type="PANTHER" id="PTHR42646:SF2">
    <property type="entry name" value="5'-3' EXONUCLEASE FAMILY PROTEIN"/>
    <property type="match status" value="1"/>
</dbReference>
<dbReference type="Pfam" id="PF02739">
    <property type="entry name" value="5_3_exonuc_N"/>
    <property type="match status" value="1"/>
</dbReference>
<sequence length="252" mass="28354">MTAPTLLLDADILAYQFSSMAETPIKWDERLWTLHADEDEAYDNLQDRIQQLKDSLGGGDVVVCLSDSHNFRKDVLPTYKSNRKDVRKPLVLSALKERMTKDYRTFVRPSLEADDVLGILATGRAIPGEKLVVTIDKDLRSVPCQFMDLRYLTNPPVTVDVDEADRWHMRQTLTGDTVDGYAGCPGIGPKRAEGILEGATSVAEMWQRVVEVYAKAGLSEADALIQARVARILRSCDYDFQNKQPKLWNPPQ</sequence>
<dbReference type="SUPFAM" id="SSF88723">
    <property type="entry name" value="PIN domain-like"/>
    <property type="match status" value="1"/>
</dbReference>
<dbReference type="SUPFAM" id="SSF47807">
    <property type="entry name" value="5' to 3' exonuclease, C-terminal subdomain"/>
    <property type="match status" value="1"/>
</dbReference>
<keyword evidence="1" id="KW-0540">Nuclease</keyword>
<evidence type="ECO:0000256" key="2">
    <source>
        <dbReference type="ARBA" id="ARBA00022801"/>
    </source>
</evidence>
<feature type="domain" description="5'-3' exonuclease" evidence="3">
    <location>
        <begin position="3"/>
        <end position="248"/>
    </location>
</feature>
<dbReference type="GO" id="GO:0017108">
    <property type="term" value="F:5'-flap endonuclease activity"/>
    <property type="evidence" value="ECO:0007669"/>
    <property type="project" value="InterPro"/>
</dbReference>
<dbReference type="Gene3D" id="3.40.50.1010">
    <property type="entry name" value="5'-nuclease"/>
    <property type="match status" value="1"/>
</dbReference>
<protein>
    <submittedName>
        <fullName evidence="4">Exonuclease</fullName>
    </submittedName>
</protein>
<dbReference type="InterPro" id="IPR036279">
    <property type="entry name" value="5-3_exonuclease_C_sf"/>
</dbReference>
<reference evidence="4" key="1">
    <citation type="submission" date="2020-04" db="EMBL/GenBank/DDBJ databases">
        <authorList>
            <person name="Chiriac C."/>
            <person name="Salcher M."/>
            <person name="Ghai R."/>
            <person name="Kavagutti S V."/>
        </authorList>
    </citation>
    <scope>NUCLEOTIDE SEQUENCE</scope>
</reference>
<organism evidence="4">
    <name type="scientific">uncultured Caudovirales phage</name>
    <dbReference type="NCBI Taxonomy" id="2100421"/>
    <lineage>
        <taxon>Viruses</taxon>
        <taxon>Duplodnaviria</taxon>
        <taxon>Heunggongvirae</taxon>
        <taxon>Uroviricota</taxon>
        <taxon>Caudoviricetes</taxon>
        <taxon>Peduoviridae</taxon>
        <taxon>Maltschvirus</taxon>
        <taxon>Maltschvirus maltsch</taxon>
    </lineage>
</organism>
<dbReference type="InterPro" id="IPR029060">
    <property type="entry name" value="PIN-like_dom_sf"/>
</dbReference>
<proteinExistence type="predicted"/>
<evidence type="ECO:0000259" key="3">
    <source>
        <dbReference type="SMART" id="SM00475"/>
    </source>
</evidence>
<dbReference type="SMART" id="SM00475">
    <property type="entry name" value="53EXOc"/>
    <property type="match status" value="1"/>
</dbReference>
<dbReference type="InterPro" id="IPR002421">
    <property type="entry name" value="5-3_exonuclease"/>
</dbReference>
<dbReference type="InterPro" id="IPR020046">
    <property type="entry name" value="5-3_exonucl_a-hlix_arch_N"/>
</dbReference>
<accession>A0A6J5M6C8</accession>
<dbReference type="GO" id="GO:0033567">
    <property type="term" value="P:DNA replication, Okazaki fragment processing"/>
    <property type="evidence" value="ECO:0007669"/>
    <property type="project" value="InterPro"/>
</dbReference>
<dbReference type="Gene3D" id="1.10.150.20">
    <property type="entry name" value="5' to 3' exonuclease, C-terminal subdomain"/>
    <property type="match status" value="1"/>
</dbReference>
<keyword evidence="2" id="KW-0378">Hydrolase</keyword>
<dbReference type="PANTHER" id="PTHR42646">
    <property type="entry name" value="FLAP ENDONUCLEASE XNI"/>
    <property type="match status" value="1"/>
</dbReference>
<evidence type="ECO:0000313" key="4">
    <source>
        <dbReference type="EMBL" id="CAB4139389.1"/>
    </source>
</evidence>
<dbReference type="EMBL" id="LR796356">
    <property type="protein sequence ID" value="CAB4139389.1"/>
    <property type="molecule type" value="Genomic_DNA"/>
</dbReference>
<dbReference type="GO" id="GO:0008409">
    <property type="term" value="F:5'-3' exonuclease activity"/>
    <property type="evidence" value="ECO:0007669"/>
    <property type="project" value="InterPro"/>
</dbReference>